<gene>
    <name evidence="1" type="ORF">MNB_SUP05-5-606</name>
</gene>
<evidence type="ECO:0008006" key="2">
    <source>
        <dbReference type="Google" id="ProtNLM"/>
    </source>
</evidence>
<proteinExistence type="predicted"/>
<dbReference type="AlphaFoldDB" id="A0A1W1CK61"/>
<dbReference type="EMBL" id="FPHJ01000049">
    <property type="protein sequence ID" value="SFV66164.1"/>
    <property type="molecule type" value="Genomic_DNA"/>
</dbReference>
<protein>
    <recommendedName>
        <fullName evidence="2">Segregation and condensation protein A</fullName>
    </recommendedName>
</protein>
<reference evidence="1" key="1">
    <citation type="submission" date="2016-10" db="EMBL/GenBank/DDBJ databases">
        <authorList>
            <person name="de Groot N.N."/>
        </authorList>
    </citation>
    <scope>NUCLEOTIDE SEQUENCE</scope>
</reference>
<organism evidence="1">
    <name type="scientific">hydrothermal vent metagenome</name>
    <dbReference type="NCBI Taxonomy" id="652676"/>
    <lineage>
        <taxon>unclassified sequences</taxon>
        <taxon>metagenomes</taxon>
        <taxon>ecological metagenomes</taxon>
    </lineage>
</organism>
<name>A0A1W1CK61_9ZZZZ</name>
<sequence>MEFEDRVLVAMKKTLLAVVKDTTTKPELKHPLSIDTQGLITQCLGLIASIQHNKVKDNKDYKKMKPFYSGENISQSVDINNISNIIDK</sequence>
<evidence type="ECO:0000313" key="1">
    <source>
        <dbReference type="EMBL" id="SFV66164.1"/>
    </source>
</evidence>
<accession>A0A1W1CK61</accession>